<gene>
    <name evidence="2" type="ORF">GCM10023144_10750</name>
</gene>
<dbReference type="EMBL" id="BAABFO010000004">
    <property type="protein sequence ID" value="GAA4326829.1"/>
    <property type="molecule type" value="Genomic_DNA"/>
</dbReference>
<dbReference type="Gene3D" id="1.10.10.10">
    <property type="entry name" value="Winged helix-like DNA-binding domain superfamily/Winged helix DNA-binding domain"/>
    <property type="match status" value="1"/>
</dbReference>
<evidence type="ECO:0000259" key="1">
    <source>
        <dbReference type="PROSITE" id="PS50995"/>
    </source>
</evidence>
<dbReference type="InterPro" id="IPR036388">
    <property type="entry name" value="WH-like_DNA-bd_sf"/>
</dbReference>
<reference evidence="3" key="1">
    <citation type="journal article" date="2019" name="Int. J. Syst. Evol. Microbiol.">
        <title>The Global Catalogue of Microorganisms (GCM) 10K type strain sequencing project: providing services to taxonomists for standard genome sequencing and annotation.</title>
        <authorList>
            <consortium name="The Broad Institute Genomics Platform"/>
            <consortium name="The Broad Institute Genome Sequencing Center for Infectious Disease"/>
            <person name="Wu L."/>
            <person name="Ma J."/>
        </authorList>
    </citation>
    <scope>NUCLEOTIDE SEQUENCE [LARGE SCALE GENOMIC DNA]</scope>
    <source>
        <strain evidence="3">JCM 17666</strain>
    </source>
</reference>
<organism evidence="2 3">
    <name type="scientific">Pigmentiphaga soli</name>
    <dbReference type="NCBI Taxonomy" id="1007095"/>
    <lineage>
        <taxon>Bacteria</taxon>
        <taxon>Pseudomonadati</taxon>
        <taxon>Pseudomonadota</taxon>
        <taxon>Betaproteobacteria</taxon>
        <taxon>Burkholderiales</taxon>
        <taxon>Alcaligenaceae</taxon>
        <taxon>Pigmentiphaga</taxon>
    </lineage>
</organism>
<protein>
    <recommendedName>
        <fullName evidence="1">HTH marR-type domain-containing protein</fullName>
    </recommendedName>
</protein>
<proteinExistence type="predicted"/>
<dbReference type="PROSITE" id="PS50995">
    <property type="entry name" value="HTH_MARR_2"/>
    <property type="match status" value="1"/>
</dbReference>
<dbReference type="InterPro" id="IPR036390">
    <property type="entry name" value="WH_DNA-bd_sf"/>
</dbReference>
<evidence type="ECO:0000313" key="3">
    <source>
        <dbReference type="Proteomes" id="UP001501671"/>
    </source>
</evidence>
<dbReference type="SUPFAM" id="SSF46785">
    <property type="entry name" value="Winged helix' DNA-binding domain"/>
    <property type="match status" value="1"/>
</dbReference>
<accession>A0ABP8GLZ4</accession>
<dbReference type="RefSeq" id="WP_345247112.1">
    <property type="nucleotide sequence ID" value="NZ_BAABFO010000004.1"/>
</dbReference>
<comment type="caution">
    <text evidence="2">The sequence shown here is derived from an EMBL/GenBank/DDBJ whole genome shotgun (WGS) entry which is preliminary data.</text>
</comment>
<dbReference type="PANTHER" id="PTHR39515">
    <property type="entry name" value="CONSERVED PROTEIN"/>
    <property type="match status" value="1"/>
</dbReference>
<dbReference type="SMART" id="SM00347">
    <property type="entry name" value="HTH_MARR"/>
    <property type="match status" value="1"/>
</dbReference>
<dbReference type="Pfam" id="PF01047">
    <property type="entry name" value="MarR"/>
    <property type="match status" value="1"/>
</dbReference>
<keyword evidence="3" id="KW-1185">Reference proteome</keyword>
<dbReference type="Proteomes" id="UP001501671">
    <property type="component" value="Unassembled WGS sequence"/>
</dbReference>
<feature type="domain" description="HTH marR-type" evidence="1">
    <location>
        <begin position="8"/>
        <end position="141"/>
    </location>
</feature>
<sequence>MDHLSSQAIELAAQLRPALLRLNRQLRRETPELGVSQLSMMLLSTIKKEPGIGVNDLAARENMRASTMSNHVKQLEAAGFVRRDQILHADKRRVGLSLTPQAERLLEEVRKLRTDWLARRIAALPEAARAALANAVEALQQLGN</sequence>
<name>A0ABP8GLZ4_9BURK</name>
<dbReference type="InterPro" id="IPR052526">
    <property type="entry name" value="HTH-type_Bedaq_tolerance"/>
</dbReference>
<evidence type="ECO:0000313" key="2">
    <source>
        <dbReference type="EMBL" id="GAA4326829.1"/>
    </source>
</evidence>
<dbReference type="InterPro" id="IPR000835">
    <property type="entry name" value="HTH_MarR-typ"/>
</dbReference>
<dbReference type="PANTHER" id="PTHR39515:SF2">
    <property type="entry name" value="HTH-TYPE TRANSCRIPTIONAL REGULATOR RV0880"/>
    <property type="match status" value="1"/>
</dbReference>